<evidence type="ECO:0000313" key="2">
    <source>
        <dbReference type="EMBL" id="MBX0302057.1"/>
    </source>
</evidence>
<sequence length="62" mass="6473">MNSDDSLLVALGNIAVILVLGVIYVILLALGTAFEHAKSLLSRSATTASNAVSRVFARNRSA</sequence>
<dbReference type="RefSeq" id="WP_220586308.1">
    <property type="nucleotide sequence ID" value="NZ_RKLQ01000001.1"/>
</dbReference>
<keyword evidence="1" id="KW-0812">Transmembrane</keyword>
<dbReference type="EMBL" id="RKLQ01000001">
    <property type="protein sequence ID" value="MBX0302057.1"/>
    <property type="molecule type" value="Genomic_DNA"/>
</dbReference>
<keyword evidence="3" id="KW-1185">Reference proteome</keyword>
<dbReference type="AlphaFoldDB" id="A0A8J7YAM9"/>
<reference evidence="2" key="1">
    <citation type="submission" date="2021-06" db="EMBL/GenBank/DDBJ databases">
        <title>Halomicroarcula sp. F24A a new haloarchaeum isolated from saline soil.</title>
        <authorList>
            <person name="Duran-Viseras A."/>
            <person name="Sanchez-Porro C."/>
            <person name="Ventosa A."/>
        </authorList>
    </citation>
    <scope>NUCLEOTIDE SEQUENCE</scope>
    <source>
        <strain evidence="2">F24A</strain>
    </source>
</reference>
<keyword evidence="1" id="KW-0472">Membrane</keyword>
<comment type="caution">
    <text evidence="2">The sequence shown here is derived from an EMBL/GenBank/DDBJ whole genome shotgun (WGS) entry which is preliminary data.</text>
</comment>
<accession>A0A8J7YAM9</accession>
<keyword evidence="1" id="KW-1133">Transmembrane helix</keyword>
<evidence type="ECO:0000256" key="1">
    <source>
        <dbReference type="SAM" id="Phobius"/>
    </source>
</evidence>
<feature type="transmembrane region" description="Helical" evidence="1">
    <location>
        <begin position="6"/>
        <end position="34"/>
    </location>
</feature>
<organism evidence="2 3">
    <name type="scientific">Haloarcula salinisoli</name>
    <dbReference type="NCBI Taxonomy" id="2487746"/>
    <lineage>
        <taxon>Archaea</taxon>
        <taxon>Methanobacteriati</taxon>
        <taxon>Methanobacteriota</taxon>
        <taxon>Stenosarchaea group</taxon>
        <taxon>Halobacteria</taxon>
        <taxon>Halobacteriales</taxon>
        <taxon>Haloarculaceae</taxon>
        <taxon>Haloarcula</taxon>
    </lineage>
</organism>
<proteinExistence type="predicted"/>
<dbReference type="Proteomes" id="UP000783863">
    <property type="component" value="Unassembled WGS sequence"/>
</dbReference>
<evidence type="ECO:0000313" key="3">
    <source>
        <dbReference type="Proteomes" id="UP000783863"/>
    </source>
</evidence>
<protein>
    <submittedName>
        <fullName evidence="2">Uncharacterized protein</fullName>
    </submittedName>
</protein>
<name>A0A8J7YAM9_9EURY</name>
<gene>
    <name evidence="2" type="ORF">EGD98_00075</name>
</gene>